<dbReference type="AlphaFoldDB" id="A0A0N8KR90"/>
<reference evidence="2 3" key="1">
    <citation type="submission" date="2015-09" db="EMBL/GenBank/DDBJ databases">
        <title>A metagenomics-based metabolic model of nitrate-dependent anaerobic oxidation of methane by Methanoperedens-like archaea.</title>
        <authorList>
            <person name="Arshad A."/>
            <person name="Speth D.R."/>
            <person name="De Graaf R.M."/>
            <person name="Op Den Camp H.J."/>
            <person name="Jetten M.S."/>
            <person name="Welte C.U."/>
        </authorList>
    </citation>
    <scope>NUCLEOTIDE SEQUENCE [LARGE SCALE GENOMIC DNA]</scope>
</reference>
<protein>
    <submittedName>
        <fullName evidence="2">Uncharacterized protein</fullName>
    </submittedName>
</protein>
<feature type="compositionally biased region" description="Basic and acidic residues" evidence="1">
    <location>
        <begin position="10"/>
        <end position="41"/>
    </location>
</feature>
<comment type="caution">
    <text evidence="2">The sequence shown here is derived from an EMBL/GenBank/DDBJ whole genome shotgun (WGS) entry which is preliminary data.</text>
</comment>
<evidence type="ECO:0000313" key="3">
    <source>
        <dbReference type="Proteomes" id="UP000050360"/>
    </source>
</evidence>
<feature type="region of interest" description="Disordered" evidence="1">
    <location>
        <begin position="1"/>
        <end position="41"/>
    </location>
</feature>
<gene>
    <name evidence="2" type="ORF">MPEBLZ_01135</name>
</gene>
<evidence type="ECO:0000256" key="1">
    <source>
        <dbReference type="SAM" id="MobiDB-lite"/>
    </source>
</evidence>
<accession>A0A0N8KR90</accession>
<dbReference type="EMBL" id="LKCM01000100">
    <property type="protein sequence ID" value="KPQ44274.1"/>
    <property type="molecule type" value="Genomic_DNA"/>
</dbReference>
<name>A0A0N8KR90_9EURY</name>
<organism evidence="2 3">
    <name type="scientific">Candidatus Methanoperedens nitratireducens</name>
    <dbReference type="NCBI Taxonomy" id="1392998"/>
    <lineage>
        <taxon>Archaea</taxon>
        <taxon>Methanobacteriati</taxon>
        <taxon>Methanobacteriota</taxon>
        <taxon>Stenosarchaea group</taxon>
        <taxon>Methanomicrobia</taxon>
        <taxon>Methanosarcinales</taxon>
        <taxon>ANME-2 cluster</taxon>
        <taxon>Candidatus Methanoperedentaceae</taxon>
        <taxon>Candidatus Methanoperedens</taxon>
    </lineage>
</organism>
<sequence>MVGLESTMDTAEKAKDIKKPEVSEAERERQKKFLEQLKSHR</sequence>
<proteinExistence type="predicted"/>
<dbReference type="Proteomes" id="UP000050360">
    <property type="component" value="Unassembled WGS sequence"/>
</dbReference>
<evidence type="ECO:0000313" key="2">
    <source>
        <dbReference type="EMBL" id="KPQ44274.1"/>
    </source>
</evidence>